<protein>
    <submittedName>
        <fullName evidence="2">Uncharacterized protein</fullName>
    </submittedName>
</protein>
<gene>
    <name evidence="2" type="ORF">GCM10010347_64880</name>
</gene>
<feature type="compositionally biased region" description="Polar residues" evidence="1">
    <location>
        <begin position="10"/>
        <end position="21"/>
    </location>
</feature>
<organism evidence="2 3">
    <name type="scientific">Streptomyces cirratus</name>
    <dbReference type="NCBI Taxonomy" id="68187"/>
    <lineage>
        <taxon>Bacteria</taxon>
        <taxon>Bacillati</taxon>
        <taxon>Actinomycetota</taxon>
        <taxon>Actinomycetes</taxon>
        <taxon>Kitasatosporales</taxon>
        <taxon>Streptomycetaceae</taxon>
        <taxon>Streptomyces</taxon>
    </lineage>
</organism>
<proteinExistence type="predicted"/>
<feature type="region of interest" description="Disordered" evidence="1">
    <location>
        <begin position="1"/>
        <end position="21"/>
    </location>
</feature>
<evidence type="ECO:0000313" key="3">
    <source>
        <dbReference type="Proteomes" id="UP000642673"/>
    </source>
</evidence>
<name>A0ABQ3F5D2_9ACTN</name>
<accession>A0ABQ3F5D2</accession>
<dbReference type="Proteomes" id="UP000642673">
    <property type="component" value="Unassembled WGS sequence"/>
</dbReference>
<evidence type="ECO:0000256" key="1">
    <source>
        <dbReference type="SAM" id="MobiDB-lite"/>
    </source>
</evidence>
<evidence type="ECO:0000313" key="2">
    <source>
        <dbReference type="EMBL" id="GHB84974.1"/>
    </source>
</evidence>
<dbReference type="EMBL" id="BMVP01000027">
    <property type="protein sequence ID" value="GHB84974.1"/>
    <property type="molecule type" value="Genomic_DNA"/>
</dbReference>
<sequence length="263" mass="27341">MWDDRRGAATPQSLTVAQSLGTPRAAETLTRITGPRVEVPDEFRAVGTAKATCPAGTTPTGGGMTASPERFIVAVMSSYAQGRDWIVTAMQDDFQTTGTIAATVICSSAPHHQIFGDRVALGTNQTALLHQRCPLGEVPTGGGGRGSDVGVLVQSSLPNLDAWEIGYWNATAAPRTVEPFVICSAEPHHPVPGRPGSVTKFHGTGTSQVQCPAGQQVTGGGGYSEGTELILSTFENNGWRASSANASSDTREVTAMVVCTGSQ</sequence>
<keyword evidence="3" id="KW-1185">Reference proteome</keyword>
<reference evidence="3" key="1">
    <citation type="journal article" date="2019" name="Int. J. Syst. Evol. Microbiol.">
        <title>The Global Catalogue of Microorganisms (GCM) 10K type strain sequencing project: providing services to taxonomists for standard genome sequencing and annotation.</title>
        <authorList>
            <consortium name="The Broad Institute Genomics Platform"/>
            <consortium name="The Broad Institute Genome Sequencing Center for Infectious Disease"/>
            <person name="Wu L."/>
            <person name="Ma J."/>
        </authorList>
    </citation>
    <scope>NUCLEOTIDE SEQUENCE [LARGE SCALE GENOMIC DNA]</scope>
    <source>
        <strain evidence="3">JCM 4738</strain>
    </source>
</reference>
<comment type="caution">
    <text evidence="2">The sequence shown here is derived from an EMBL/GenBank/DDBJ whole genome shotgun (WGS) entry which is preliminary data.</text>
</comment>